<dbReference type="NCBIfam" id="TIGR00254">
    <property type="entry name" value="GGDEF"/>
    <property type="match status" value="1"/>
</dbReference>
<dbReference type="EC" id="3.1.4.52" evidence="4"/>
<dbReference type="CDD" id="cd01949">
    <property type="entry name" value="GGDEF"/>
    <property type="match status" value="1"/>
</dbReference>
<dbReference type="SMART" id="SM00267">
    <property type="entry name" value="GGDEF"/>
    <property type="match status" value="1"/>
</dbReference>
<reference evidence="4" key="1">
    <citation type="submission" date="2023-07" db="EMBL/GenBank/DDBJ databases">
        <title>Degradation of tert-butanol by M. austroafricanum TBA100.</title>
        <authorList>
            <person name="Helbich S."/>
            <person name="Vainshtein Y."/>
        </authorList>
    </citation>
    <scope>NUCLEOTIDE SEQUENCE</scope>
    <source>
        <strain evidence="4">TBA100</strain>
    </source>
</reference>
<dbReference type="Pfam" id="PF00563">
    <property type="entry name" value="EAL"/>
    <property type="match status" value="1"/>
</dbReference>
<feature type="transmembrane region" description="Helical" evidence="1">
    <location>
        <begin position="204"/>
        <end position="224"/>
    </location>
</feature>
<evidence type="ECO:0000259" key="3">
    <source>
        <dbReference type="PROSITE" id="PS50887"/>
    </source>
</evidence>
<proteinExistence type="predicted"/>
<feature type="transmembrane region" description="Helical" evidence="1">
    <location>
        <begin position="263"/>
        <end position="284"/>
    </location>
</feature>
<keyword evidence="4" id="KW-0548">Nucleotidyltransferase</keyword>
<dbReference type="InterPro" id="IPR000160">
    <property type="entry name" value="GGDEF_dom"/>
</dbReference>
<dbReference type="PANTHER" id="PTHR33121">
    <property type="entry name" value="CYCLIC DI-GMP PHOSPHODIESTERASE PDEF"/>
    <property type="match status" value="1"/>
</dbReference>
<dbReference type="InterPro" id="IPR043128">
    <property type="entry name" value="Rev_trsase/Diguanyl_cyclase"/>
</dbReference>
<keyword evidence="1" id="KW-1133">Transmembrane helix</keyword>
<dbReference type="PROSITE" id="PS50887">
    <property type="entry name" value="GGDEF"/>
    <property type="match status" value="1"/>
</dbReference>
<dbReference type="SUPFAM" id="SSF55073">
    <property type="entry name" value="Nucleotide cyclase"/>
    <property type="match status" value="1"/>
</dbReference>
<dbReference type="EMBL" id="JAUHTC010000098">
    <property type="protein sequence ID" value="MDN4522082.1"/>
    <property type="molecule type" value="Genomic_DNA"/>
</dbReference>
<feature type="transmembrane region" description="Helical" evidence="1">
    <location>
        <begin position="230"/>
        <end position="251"/>
    </location>
</feature>
<feature type="transmembrane region" description="Helical" evidence="1">
    <location>
        <begin position="168"/>
        <end position="192"/>
    </location>
</feature>
<feature type="transmembrane region" description="Helical" evidence="1">
    <location>
        <begin position="34"/>
        <end position="58"/>
    </location>
</feature>
<dbReference type="Gene3D" id="3.30.70.270">
    <property type="match status" value="1"/>
</dbReference>
<keyword evidence="1" id="KW-0812">Transmembrane</keyword>
<dbReference type="SUPFAM" id="SSF141868">
    <property type="entry name" value="EAL domain-like"/>
    <property type="match status" value="1"/>
</dbReference>
<keyword evidence="5" id="KW-1185">Reference proteome</keyword>
<evidence type="ECO:0000259" key="2">
    <source>
        <dbReference type="PROSITE" id="PS50883"/>
    </source>
</evidence>
<dbReference type="InterPro" id="IPR001633">
    <property type="entry name" value="EAL_dom"/>
</dbReference>
<dbReference type="InterPro" id="IPR035919">
    <property type="entry name" value="EAL_sf"/>
</dbReference>
<dbReference type="Pfam" id="PF00990">
    <property type="entry name" value="GGDEF"/>
    <property type="match status" value="1"/>
</dbReference>
<evidence type="ECO:0000256" key="1">
    <source>
        <dbReference type="SAM" id="Phobius"/>
    </source>
</evidence>
<comment type="caution">
    <text evidence="4">The sequence shown here is derived from an EMBL/GenBank/DDBJ whole genome shotgun (WGS) entry which is preliminary data.</text>
</comment>
<dbReference type="EC" id="2.7.7.65" evidence="4"/>
<dbReference type="GO" id="GO:0052621">
    <property type="term" value="F:diguanylate cyclase activity"/>
    <property type="evidence" value="ECO:0007669"/>
    <property type="project" value="UniProtKB-EC"/>
</dbReference>
<dbReference type="InterPro" id="IPR029787">
    <property type="entry name" value="Nucleotide_cyclase"/>
</dbReference>
<dbReference type="Proteomes" id="UP001172687">
    <property type="component" value="Unassembled WGS sequence"/>
</dbReference>
<keyword evidence="4" id="KW-0378">Hydrolase</keyword>
<accession>A0ABT8HMT9</accession>
<dbReference type="CDD" id="cd01948">
    <property type="entry name" value="EAL"/>
    <property type="match status" value="1"/>
</dbReference>
<name>A0ABT8HMT9_MYCAO</name>
<protein>
    <submittedName>
        <fullName evidence="4">Bifunctional diguanylate cyclase/phosphodiesterase</fullName>
        <ecNumber evidence="4">2.7.7.65</ecNumber>
        <ecNumber evidence="4">3.1.4.52</ecNumber>
    </submittedName>
</protein>
<dbReference type="RefSeq" id="WP_105388497.1">
    <property type="nucleotide sequence ID" value="NZ_CP070380.1"/>
</dbReference>
<gene>
    <name evidence="4" type="ORF">QYF68_30320</name>
</gene>
<dbReference type="SMART" id="SM00052">
    <property type="entry name" value="EAL"/>
    <property type="match status" value="1"/>
</dbReference>
<dbReference type="PANTHER" id="PTHR33121:SF79">
    <property type="entry name" value="CYCLIC DI-GMP PHOSPHODIESTERASE PDED-RELATED"/>
    <property type="match status" value="1"/>
</dbReference>
<dbReference type="GO" id="GO:0071111">
    <property type="term" value="F:cyclic-guanylate-specific phosphodiesterase activity"/>
    <property type="evidence" value="ECO:0007669"/>
    <property type="project" value="UniProtKB-EC"/>
</dbReference>
<dbReference type="Gene3D" id="3.20.20.450">
    <property type="entry name" value="EAL domain"/>
    <property type="match status" value="1"/>
</dbReference>
<feature type="transmembrane region" description="Helical" evidence="1">
    <location>
        <begin position="106"/>
        <end position="124"/>
    </location>
</feature>
<dbReference type="PROSITE" id="PS50883">
    <property type="entry name" value="EAL"/>
    <property type="match status" value="1"/>
</dbReference>
<dbReference type="InterPro" id="IPR050706">
    <property type="entry name" value="Cyclic-di-GMP_PDE-like"/>
</dbReference>
<evidence type="ECO:0000313" key="4">
    <source>
        <dbReference type="EMBL" id="MDN4522082.1"/>
    </source>
</evidence>
<organism evidence="4 5">
    <name type="scientific">Mycolicibacterium austroafricanum</name>
    <name type="common">Mycobacterium austroafricanum</name>
    <dbReference type="NCBI Taxonomy" id="39687"/>
    <lineage>
        <taxon>Bacteria</taxon>
        <taxon>Bacillati</taxon>
        <taxon>Actinomycetota</taxon>
        <taxon>Actinomycetes</taxon>
        <taxon>Mycobacteriales</taxon>
        <taxon>Mycobacteriaceae</taxon>
        <taxon>Mycolicibacterium</taxon>
    </lineage>
</organism>
<feature type="domain" description="EAL" evidence="2">
    <location>
        <begin position="516"/>
        <end position="769"/>
    </location>
</feature>
<sequence>MSGGRPRLLGSCIAVPVGLTVALAVVLAVGGDGAWVPVLDDVIIVALSSCATVCAVLAAKSAEGRQRRAWATMAAAMGAWAVADLIWLVCEYVLRVEPFPSPADFFYLAFSVLVVPAVLGMAQFDAWSRRQATLRIALDGVTVALCSFLLAWIFALDRVYEAYRDDKLALGLAFFYPVADMVILAVAVAVLARVDAAHRTVPALLVFAFALMTVTDSAFAYAVAVDSYRTGSFIDIGWAVALVAICAAAQLSRESPQFRMPIVLVPSNTALWAPYVPLLLAGTIGPPLVMSGLEQVVVPVIVVAVCLRQVVAAWENRQLLRAAAEQALRDPLTELANRRLFHDRLAHALTLSSRDGHSVAVVSLDLDDFKLVNDSVGHPEADSLLVRVGQRIADCVRAGDTVARIQGDEFALLLEGEHDDSKLIAERVVDAFDEPFVLHGEHILLRPSVGVAAASPGEAEVAPETMVMRAETAMNVAKRSRSSRVHVFDATLESAAPDVVAPERGSPQNWPDGAAKVRLLGELRRAIDNGEFHMVYQPIVDLRSGFIVGVEALLRWPHPRLGMLSPDAFLPLVRQHGLMRPVTEVVLDNVLDDAARWMADGVPMPVAVNLFAPFLRDAQLPSALCQALERRGLPTDLLTVEITEDLVLHDFDVVTGVLGQLREQGIRVAIDDFGSGFSALSYLRELRIDEIKLDRHFIATVASDPRAAAVVRAVIDLTHDLGSVVVAEGVEEPATAAWLRDRGCDMAQGYYFGKPIEAADVPGLVRMAKDPA</sequence>
<feature type="transmembrane region" description="Helical" evidence="1">
    <location>
        <begin position="70"/>
        <end position="94"/>
    </location>
</feature>
<evidence type="ECO:0000313" key="5">
    <source>
        <dbReference type="Proteomes" id="UP001172687"/>
    </source>
</evidence>
<keyword evidence="4" id="KW-0808">Transferase</keyword>
<feature type="transmembrane region" description="Helical" evidence="1">
    <location>
        <begin position="136"/>
        <end position="156"/>
    </location>
</feature>
<feature type="domain" description="GGDEF" evidence="3">
    <location>
        <begin position="357"/>
        <end position="490"/>
    </location>
</feature>
<keyword evidence="1" id="KW-0472">Membrane</keyword>